<comment type="caution">
    <text evidence="3">The sequence shown here is derived from an EMBL/GenBank/DDBJ whole genome shotgun (WGS) entry which is preliminary data.</text>
</comment>
<proteinExistence type="predicted"/>
<keyword evidence="1" id="KW-0175">Coiled coil</keyword>
<dbReference type="Proteomes" id="UP001186944">
    <property type="component" value="Unassembled WGS sequence"/>
</dbReference>
<dbReference type="AlphaFoldDB" id="A0AA88YDL9"/>
<protein>
    <submittedName>
        <fullName evidence="3">Uncharacterized protein</fullName>
    </submittedName>
</protein>
<feature type="coiled-coil region" evidence="1">
    <location>
        <begin position="134"/>
        <end position="164"/>
    </location>
</feature>
<feature type="region of interest" description="Disordered" evidence="2">
    <location>
        <begin position="1"/>
        <end position="33"/>
    </location>
</feature>
<evidence type="ECO:0000313" key="4">
    <source>
        <dbReference type="Proteomes" id="UP001186944"/>
    </source>
</evidence>
<organism evidence="3 4">
    <name type="scientific">Pinctada imbricata</name>
    <name type="common">Atlantic pearl-oyster</name>
    <name type="synonym">Pinctada martensii</name>
    <dbReference type="NCBI Taxonomy" id="66713"/>
    <lineage>
        <taxon>Eukaryota</taxon>
        <taxon>Metazoa</taxon>
        <taxon>Spiralia</taxon>
        <taxon>Lophotrochozoa</taxon>
        <taxon>Mollusca</taxon>
        <taxon>Bivalvia</taxon>
        <taxon>Autobranchia</taxon>
        <taxon>Pteriomorphia</taxon>
        <taxon>Pterioida</taxon>
        <taxon>Pterioidea</taxon>
        <taxon>Pteriidae</taxon>
        <taxon>Pinctada</taxon>
    </lineage>
</organism>
<evidence type="ECO:0000313" key="3">
    <source>
        <dbReference type="EMBL" id="KAK3102893.1"/>
    </source>
</evidence>
<dbReference type="Gene3D" id="3.30.70.1820">
    <property type="entry name" value="L1 transposable element, RRM domain"/>
    <property type="match status" value="1"/>
</dbReference>
<reference evidence="3" key="1">
    <citation type="submission" date="2019-08" db="EMBL/GenBank/DDBJ databases">
        <title>The improved chromosome-level genome for the pearl oyster Pinctada fucata martensii using PacBio sequencing and Hi-C.</title>
        <authorList>
            <person name="Zheng Z."/>
        </authorList>
    </citation>
    <scope>NUCLEOTIDE SEQUENCE</scope>
    <source>
        <strain evidence="3">ZZ-2019</strain>
        <tissue evidence="3">Adductor muscle</tissue>
    </source>
</reference>
<dbReference type="EMBL" id="VSWD01000005">
    <property type="protein sequence ID" value="KAK3102893.1"/>
    <property type="molecule type" value="Genomic_DNA"/>
</dbReference>
<evidence type="ECO:0000256" key="2">
    <source>
        <dbReference type="SAM" id="MobiDB-lite"/>
    </source>
</evidence>
<feature type="compositionally biased region" description="Polar residues" evidence="2">
    <location>
        <begin position="1"/>
        <end position="15"/>
    </location>
</feature>
<keyword evidence="4" id="KW-1185">Reference proteome</keyword>
<accession>A0AA88YDL9</accession>
<evidence type="ECO:0000256" key="1">
    <source>
        <dbReference type="SAM" id="Coils"/>
    </source>
</evidence>
<name>A0AA88YDL9_PINIB</name>
<sequence length="356" mass="39245">MSTPMQQINTPLQSRQPRRTSKPTPPQREQGEVKKICQSVLDHGDNVPVLVSESVQKGVSESDISSVFVTSGDSTPHPTATQGSIDGQPNISISLSHADMEVISNAVCNYIVQNMMTIMDPILTSHFTHYNEALIDANNTITRLKEENEDLRRQVDALDQYNRRNSLHVTGIKEEVDETTEKILVRELSKVGLEISPSDIDDSYRIGSAQGGRTRPIIVKFSSYRAKRRILVARRNLPKGVYVNDDLTSERSSIAYKARQLVKQRILNKTWISNGKIMVIDRLNRKHAIDTHANLELLASPSYITKNTTTHLHVPQSPGISYAGIVSGKTSVQIPSLEGAVAASVTTGTVTTPATV</sequence>
<gene>
    <name evidence="3" type="ORF">FSP39_014747</name>
</gene>